<dbReference type="Pfam" id="PF25583">
    <property type="entry name" value="WCX"/>
    <property type="match status" value="1"/>
</dbReference>
<gene>
    <name evidence="3" type="ORF">FF36_02584</name>
</gene>
<feature type="domain" description="WCX" evidence="2">
    <location>
        <begin position="318"/>
        <end position="360"/>
    </location>
</feature>
<protein>
    <submittedName>
        <fullName evidence="3">Transcriptional regulator</fullName>
    </submittedName>
</protein>
<reference evidence="4" key="1">
    <citation type="submission" date="2015-02" db="EMBL/GenBank/DDBJ databases">
        <title>Draft Genome of Frankia sp. CpI1-S.</title>
        <authorList>
            <person name="Oshone R.T."/>
            <person name="Ngom M."/>
            <person name="Ghodhbane-Gtari F."/>
            <person name="Gtari M."/>
            <person name="Morris K."/>
            <person name="Thomas K."/>
            <person name="Sen A."/>
            <person name="Tisa L.S."/>
        </authorList>
    </citation>
    <scope>NUCLEOTIDE SEQUENCE [LARGE SCALE GENOMIC DNA]</scope>
    <source>
        <strain evidence="4">CpI1-S</strain>
    </source>
</reference>
<comment type="caution">
    <text evidence="3">The sequence shown here is derived from an EMBL/GenBank/DDBJ whole genome shotgun (WGS) entry which is preliminary data.</text>
</comment>
<feature type="domain" description="WYL" evidence="1">
    <location>
        <begin position="159"/>
        <end position="223"/>
    </location>
</feature>
<dbReference type="InterPro" id="IPR026881">
    <property type="entry name" value="WYL_dom"/>
</dbReference>
<dbReference type="Pfam" id="PF13280">
    <property type="entry name" value="WYL"/>
    <property type="match status" value="1"/>
</dbReference>
<dbReference type="PROSITE" id="PS52050">
    <property type="entry name" value="WYL"/>
    <property type="match status" value="1"/>
</dbReference>
<dbReference type="InterPro" id="IPR057727">
    <property type="entry name" value="WCX_dom"/>
</dbReference>
<keyword evidence="4" id="KW-1185">Reference proteome</keyword>
<evidence type="ECO:0000259" key="2">
    <source>
        <dbReference type="Pfam" id="PF25583"/>
    </source>
</evidence>
<dbReference type="PANTHER" id="PTHR34580">
    <property type="match status" value="1"/>
</dbReference>
<reference evidence="3 4" key="2">
    <citation type="journal article" date="2016" name="Genome Announc.">
        <title>Permanent Draft Genome Sequences for Two Variants of Frankia sp. Strain CpI1, the First Frankia Strain Isolated from Root Nodules of Comptonia peregrina.</title>
        <authorList>
            <person name="Oshone R."/>
            <person name="Hurst S.G.IV."/>
            <person name="Abebe-Akele F."/>
            <person name="Simpson S."/>
            <person name="Morris K."/>
            <person name="Thomas W.K."/>
            <person name="Tisa L.S."/>
        </authorList>
    </citation>
    <scope>NUCLEOTIDE SEQUENCE [LARGE SCALE GENOMIC DNA]</scope>
    <source>
        <strain evidence="4">CpI1-S</strain>
    </source>
</reference>
<dbReference type="PATRIC" id="fig|1502723.3.peg.1694"/>
<evidence type="ECO:0000313" key="4">
    <source>
        <dbReference type="Proteomes" id="UP000032545"/>
    </source>
</evidence>
<organism evidence="3 4">
    <name type="scientific">Frankia torreyi</name>
    <dbReference type="NCBI Taxonomy" id="1856"/>
    <lineage>
        <taxon>Bacteria</taxon>
        <taxon>Bacillati</taxon>
        <taxon>Actinomycetota</taxon>
        <taxon>Actinomycetes</taxon>
        <taxon>Frankiales</taxon>
        <taxon>Frankiaceae</taxon>
        <taxon>Frankia</taxon>
    </lineage>
</organism>
<dbReference type="InterPro" id="IPR051534">
    <property type="entry name" value="CBASS_pafABC_assoc_protein"/>
</dbReference>
<name>A0A0D8BG76_9ACTN</name>
<sequence length="376" mass="39793">MERLLNLTMCLMATSRFLTVSQLGELVEGYEPGVTGEEQEAFRRMFERDKAYLREIGIPLETGADSAFSDEVGYRIRRGDYALPDIALAPDEAAALALAGSLWSTTALAGPAASALRKLAAGSAAVGDGGLDPLTGLDTLAGLDTLDGFEPRVDATDPAFEPCLAAVQAGRAIRFPYRKVGETDVAERHVEPWGVLSWRGRWYLAGHDVTRGAPRVFRLSRFAGPVRPVGPGGAVRVPPDVDLHAMVSTQAPPDRVRTATLAVRRGTGHALRRGARPVHAACPPTELPPDLLTGPPAEVGCRPAEAGRRPVVPADMDLVEREFADTERFARWIVGSGPDVIVLGPPELRAAVVARLRAAAAGTAGAREAAAVPGGR</sequence>
<dbReference type="EMBL" id="JYFN01000016">
    <property type="protein sequence ID" value="KJE23156.1"/>
    <property type="molecule type" value="Genomic_DNA"/>
</dbReference>
<evidence type="ECO:0000259" key="1">
    <source>
        <dbReference type="Pfam" id="PF13280"/>
    </source>
</evidence>
<dbReference type="AlphaFoldDB" id="A0A0D8BG76"/>
<evidence type="ECO:0000313" key="3">
    <source>
        <dbReference type="EMBL" id="KJE23156.1"/>
    </source>
</evidence>
<accession>A0A0D8BG76</accession>
<dbReference type="PANTHER" id="PTHR34580:SF3">
    <property type="entry name" value="PROTEIN PAFB"/>
    <property type="match status" value="1"/>
</dbReference>
<dbReference type="Proteomes" id="UP000032545">
    <property type="component" value="Unassembled WGS sequence"/>
</dbReference>
<proteinExistence type="predicted"/>